<reference evidence="6 7" key="1">
    <citation type="submission" date="2017-08" db="EMBL/GenBank/DDBJ databases">
        <title>Infants hospitalized years apart are colonized by the same room-sourced microbial strains.</title>
        <authorList>
            <person name="Brooks B."/>
            <person name="Olm M.R."/>
            <person name="Firek B.A."/>
            <person name="Baker R."/>
            <person name="Thomas B.C."/>
            <person name="Morowitz M.J."/>
            <person name="Banfield J.F."/>
        </authorList>
    </citation>
    <scope>NUCLEOTIDE SEQUENCE [LARGE SCALE GENOMIC DNA]</scope>
    <source>
        <strain evidence="6">S2_005_003_R2_43</strain>
    </source>
</reference>
<evidence type="ECO:0000313" key="6">
    <source>
        <dbReference type="EMBL" id="PZQ16113.1"/>
    </source>
</evidence>
<dbReference type="InterPro" id="IPR036390">
    <property type="entry name" value="WH_DNA-bd_sf"/>
</dbReference>
<dbReference type="AlphaFoldDB" id="A0A2W5MF63"/>
<dbReference type="SUPFAM" id="SSF55781">
    <property type="entry name" value="GAF domain-like"/>
    <property type="match status" value="1"/>
</dbReference>
<organism evidence="6 7">
    <name type="scientific">Ancylobacter novellus</name>
    <name type="common">Thiobacillus novellus</name>
    <dbReference type="NCBI Taxonomy" id="921"/>
    <lineage>
        <taxon>Bacteria</taxon>
        <taxon>Pseudomonadati</taxon>
        <taxon>Pseudomonadota</taxon>
        <taxon>Alphaproteobacteria</taxon>
        <taxon>Hyphomicrobiales</taxon>
        <taxon>Xanthobacteraceae</taxon>
        <taxon>Ancylobacter</taxon>
    </lineage>
</organism>
<evidence type="ECO:0000313" key="7">
    <source>
        <dbReference type="Proteomes" id="UP000249577"/>
    </source>
</evidence>
<keyword evidence="1" id="KW-0805">Transcription regulation</keyword>
<comment type="caution">
    <text evidence="6">The sequence shown here is derived from an EMBL/GenBank/DDBJ whole genome shotgun (WGS) entry which is preliminary data.</text>
</comment>
<dbReference type="Gene3D" id="1.10.10.10">
    <property type="entry name" value="Winged helix-like DNA-binding domain superfamily/Winged helix DNA-binding domain"/>
    <property type="match status" value="1"/>
</dbReference>
<evidence type="ECO:0000256" key="1">
    <source>
        <dbReference type="ARBA" id="ARBA00023015"/>
    </source>
</evidence>
<dbReference type="EMBL" id="QFPN01000004">
    <property type="protein sequence ID" value="PZQ16113.1"/>
    <property type="molecule type" value="Genomic_DNA"/>
</dbReference>
<dbReference type="PROSITE" id="PS51077">
    <property type="entry name" value="HTH_ICLR"/>
    <property type="match status" value="1"/>
</dbReference>
<dbReference type="GO" id="GO:0003677">
    <property type="term" value="F:DNA binding"/>
    <property type="evidence" value="ECO:0007669"/>
    <property type="project" value="UniProtKB-KW"/>
</dbReference>
<dbReference type="Gene3D" id="3.30.450.40">
    <property type="match status" value="1"/>
</dbReference>
<dbReference type="GO" id="GO:0003700">
    <property type="term" value="F:DNA-binding transcription factor activity"/>
    <property type="evidence" value="ECO:0007669"/>
    <property type="project" value="TreeGrafter"/>
</dbReference>
<dbReference type="InterPro" id="IPR036388">
    <property type="entry name" value="WH-like_DNA-bd_sf"/>
</dbReference>
<dbReference type="InterPro" id="IPR029016">
    <property type="entry name" value="GAF-like_dom_sf"/>
</dbReference>
<dbReference type="InterPro" id="IPR014757">
    <property type="entry name" value="Tscrpt_reg_IclR_C"/>
</dbReference>
<dbReference type="Pfam" id="PF01614">
    <property type="entry name" value="IclR_C"/>
    <property type="match status" value="1"/>
</dbReference>
<sequence length="322" mass="34072">MAAFLHCGACRRSYRSIQWNVLSHFSPVIRGCQAAPEPGSAALDISLGGTNLPAERKTTKLRGVEAMKIGTAGPPSVSERMLLLLEVVAGRDEPATLAELTAAMGLSKATVHRFATLLASLGFLERTLDGKRYAVGPRFASLAAGALRNSIASAPRRTVLRDLVARLGETCNITVLEGSELVYLDRVESAWPLQVRLSVGSRVPLHCTASGKLFLALLPTKAVTNLLSSGDLERYTARTIVDREAFLGAIDRIRETRVGTDDGEFIEGMCAAAVPVLDASGKIAATIAVHGPDSRLSLEDAVGHVPVLREAAARLSGLLATA</sequence>
<dbReference type="Pfam" id="PF09339">
    <property type="entry name" value="HTH_IclR"/>
    <property type="match status" value="1"/>
</dbReference>
<gene>
    <name evidence="6" type="ORF">DI565_09985</name>
</gene>
<evidence type="ECO:0000259" key="4">
    <source>
        <dbReference type="PROSITE" id="PS51077"/>
    </source>
</evidence>
<evidence type="ECO:0000256" key="3">
    <source>
        <dbReference type="ARBA" id="ARBA00023163"/>
    </source>
</evidence>
<accession>A0A2W5MF63</accession>
<protein>
    <submittedName>
        <fullName evidence="6">IclR family transcriptional regulator</fullName>
    </submittedName>
</protein>
<dbReference type="SUPFAM" id="SSF46785">
    <property type="entry name" value="Winged helix' DNA-binding domain"/>
    <property type="match status" value="1"/>
</dbReference>
<proteinExistence type="predicted"/>
<dbReference type="PROSITE" id="PS51078">
    <property type="entry name" value="ICLR_ED"/>
    <property type="match status" value="1"/>
</dbReference>
<dbReference type="InterPro" id="IPR005471">
    <property type="entry name" value="Tscrpt_reg_IclR_N"/>
</dbReference>
<evidence type="ECO:0000256" key="2">
    <source>
        <dbReference type="ARBA" id="ARBA00023125"/>
    </source>
</evidence>
<dbReference type="PANTHER" id="PTHR30136">
    <property type="entry name" value="HELIX-TURN-HELIX TRANSCRIPTIONAL REGULATOR, ICLR FAMILY"/>
    <property type="match status" value="1"/>
</dbReference>
<feature type="domain" description="IclR-ED" evidence="5">
    <location>
        <begin position="138"/>
        <end position="321"/>
    </location>
</feature>
<dbReference type="Proteomes" id="UP000249577">
    <property type="component" value="Unassembled WGS sequence"/>
</dbReference>
<feature type="domain" description="HTH iclR-type" evidence="4">
    <location>
        <begin position="75"/>
        <end position="137"/>
    </location>
</feature>
<dbReference type="InterPro" id="IPR050707">
    <property type="entry name" value="HTH_MetabolicPath_Reg"/>
</dbReference>
<keyword evidence="3" id="KW-0804">Transcription</keyword>
<name>A0A2W5MF63_ANCNO</name>
<dbReference type="PANTHER" id="PTHR30136:SF24">
    <property type="entry name" value="HTH-TYPE TRANSCRIPTIONAL REPRESSOR ALLR"/>
    <property type="match status" value="1"/>
</dbReference>
<evidence type="ECO:0000259" key="5">
    <source>
        <dbReference type="PROSITE" id="PS51078"/>
    </source>
</evidence>
<keyword evidence="2" id="KW-0238">DNA-binding</keyword>
<dbReference type="SMART" id="SM00346">
    <property type="entry name" value="HTH_ICLR"/>
    <property type="match status" value="1"/>
</dbReference>
<dbReference type="GO" id="GO:0045892">
    <property type="term" value="P:negative regulation of DNA-templated transcription"/>
    <property type="evidence" value="ECO:0007669"/>
    <property type="project" value="TreeGrafter"/>
</dbReference>